<feature type="coiled-coil region" evidence="1">
    <location>
        <begin position="170"/>
        <end position="205"/>
    </location>
</feature>
<evidence type="ECO:0000256" key="1">
    <source>
        <dbReference type="SAM" id="Coils"/>
    </source>
</evidence>
<accession>A0A871R1C7</accession>
<reference evidence="2" key="2">
    <citation type="journal article" name="BMC Genomics">
        <title>New genome assemblies reveal patterns of domestication and adaptation across Brettanomyces (Dekkera) species.</title>
        <authorList>
            <person name="Roach M.J."/>
            <person name="Borneman A.R."/>
        </authorList>
    </citation>
    <scope>NUCLEOTIDE SEQUENCE</scope>
    <source>
        <strain evidence="2">UCD 2041</strain>
    </source>
</reference>
<proteinExistence type="predicted"/>
<dbReference type="GeneID" id="64576675"/>
<name>A0A871R1C7_DEKBR</name>
<keyword evidence="1" id="KW-0175">Coiled coil</keyword>
<gene>
    <name evidence="2" type="ORF">BRETT_004752</name>
</gene>
<dbReference type="KEGG" id="bbrx:BRETT_004752"/>
<evidence type="ECO:0000313" key="3">
    <source>
        <dbReference type="Proteomes" id="UP000663131"/>
    </source>
</evidence>
<dbReference type="AlphaFoldDB" id="A0A871R1C7"/>
<dbReference type="Proteomes" id="UP000663131">
    <property type="component" value="Chromosome 7"/>
</dbReference>
<dbReference type="EMBL" id="CP063135">
    <property type="protein sequence ID" value="QOU20103.1"/>
    <property type="molecule type" value="Genomic_DNA"/>
</dbReference>
<organism evidence="2 3">
    <name type="scientific">Dekkera bruxellensis</name>
    <name type="common">Brettanomyces custersii</name>
    <dbReference type="NCBI Taxonomy" id="5007"/>
    <lineage>
        <taxon>Eukaryota</taxon>
        <taxon>Fungi</taxon>
        <taxon>Dikarya</taxon>
        <taxon>Ascomycota</taxon>
        <taxon>Saccharomycotina</taxon>
        <taxon>Pichiomycetes</taxon>
        <taxon>Pichiales</taxon>
        <taxon>Pichiaceae</taxon>
        <taxon>Brettanomyces</taxon>
    </lineage>
</organism>
<dbReference type="RefSeq" id="XP_041136596.1">
    <property type="nucleotide sequence ID" value="XM_041283244.1"/>
</dbReference>
<dbReference type="OrthoDB" id="3989030at2759"/>
<sequence>MHTVRFTAEGKFAGRGDTLMSRDEKPPKLPSAESFKLANIINHLDNSAEIRQQIVDSILEINANYTKDVDSQVGTIKKIEKEEIYDKLENIRTSYESLKKSLPNEQERRKRVMGQIKEDLGDINDQLVEVSQRMERYLGQLKSFEGKVPLKDRLLDLRSPNRDQYQTLFLYSMREEIERENERRKKEKDEEARIIEEERAKLKIQGFHYNEGKNNIGCDIKAKDSISASPVKMRQYLSVESDLNEVQNNKSSGFSNPIRLISNESPVVGVSNEVVSGNTTGTSQKIHWKGKFEKMMKTD</sequence>
<protein>
    <submittedName>
        <fullName evidence="2">Uncharacterized protein</fullName>
    </submittedName>
</protein>
<evidence type="ECO:0000313" key="2">
    <source>
        <dbReference type="EMBL" id="QOU20103.1"/>
    </source>
</evidence>
<reference evidence="2" key="1">
    <citation type="submission" date="2020-10" db="EMBL/GenBank/DDBJ databases">
        <authorList>
            <person name="Palmer J.M."/>
        </authorList>
    </citation>
    <scope>NUCLEOTIDE SEQUENCE</scope>
    <source>
        <strain evidence="2">UCD 2041</strain>
    </source>
</reference>